<accession>A0A3P7NHJ1</accession>
<gene>
    <name evidence="1" type="ORF">DILT_LOCUS18761</name>
</gene>
<name>A0A3P7NHJ1_DIBLA</name>
<proteinExistence type="predicted"/>
<evidence type="ECO:0000313" key="2">
    <source>
        <dbReference type="Proteomes" id="UP000281553"/>
    </source>
</evidence>
<dbReference type="EMBL" id="UYRU01103901">
    <property type="protein sequence ID" value="VDN42184.1"/>
    <property type="molecule type" value="Genomic_DNA"/>
</dbReference>
<sequence length="57" mass="6298">MSSPAQSPIPFSATPTAQTSQEAVPTLQLWSNCPTPLGRRLVNWRVAIALRQTTFSW</sequence>
<organism evidence="1 2">
    <name type="scientific">Dibothriocephalus latus</name>
    <name type="common">Fish tapeworm</name>
    <name type="synonym">Diphyllobothrium latum</name>
    <dbReference type="NCBI Taxonomy" id="60516"/>
    <lineage>
        <taxon>Eukaryota</taxon>
        <taxon>Metazoa</taxon>
        <taxon>Spiralia</taxon>
        <taxon>Lophotrochozoa</taxon>
        <taxon>Platyhelminthes</taxon>
        <taxon>Cestoda</taxon>
        <taxon>Eucestoda</taxon>
        <taxon>Diphyllobothriidea</taxon>
        <taxon>Diphyllobothriidae</taxon>
        <taxon>Dibothriocephalus</taxon>
    </lineage>
</organism>
<reference evidence="1 2" key="1">
    <citation type="submission" date="2018-11" db="EMBL/GenBank/DDBJ databases">
        <authorList>
            <consortium name="Pathogen Informatics"/>
        </authorList>
    </citation>
    <scope>NUCLEOTIDE SEQUENCE [LARGE SCALE GENOMIC DNA]</scope>
</reference>
<evidence type="ECO:0000313" key="1">
    <source>
        <dbReference type="EMBL" id="VDN42184.1"/>
    </source>
</evidence>
<dbReference type="Proteomes" id="UP000281553">
    <property type="component" value="Unassembled WGS sequence"/>
</dbReference>
<keyword evidence="2" id="KW-1185">Reference proteome</keyword>
<protein>
    <submittedName>
        <fullName evidence="1">Uncharacterized protein</fullName>
    </submittedName>
</protein>
<dbReference type="AlphaFoldDB" id="A0A3P7NHJ1"/>